<dbReference type="EMBL" id="JAADJG010000943">
    <property type="protein sequence ID" value="KAF4432694.1"/>
    <property type="molecule type" value="Genomic_DNA"/>
</dbReference>
<keyword evidence="3" id="KW-1185">Reference proteome</keyword>
<proteinExistence type="predicted"/>
<dbReference type="AlphaFoldDB" id="A0A8H4NDY0"/>
<accession>A0A8H4NDY0</accession>
<sequence length="187" mass="21714">MSIAKSLSSTTTGPPHPKSSIRMPSDPFMSKEETCDLYYGDTPTTPNFAQERMRQPTEQEKKEHSNKLARARYAKRMKEDPEYPAKRRAELQRYRENKKNGNETERLLRELDEELEQLGRTQTLGMIRHGESSNASKQIDDIPTKNTLQRKEALFQREVKAGHDVRTRRFRSQRSMGHRGTLATQHA</sequence>
<comment type="caution">
    <text evidence="2">The sequence shown here is derived from an EMBL/GenBank/DDBJ whole genome shotgun (WGS) entry which is preliminary data.</text>
</comment>
<feature type="compositionally biased region" description="Basic and acidic residues" evidence="1">
    <location>
        <begin position="51"/>
        <end position="66"/>
    </location>
</feature>
<feature type="region of interest" description="Disordered" evidence="1">
    <location>
        <begin position="159"/>
        <end position="187"/>
    </location>
</feature>
<feature type="region of interest" description="Disordered" evidence="1">
    <location>
        <begin position="1"/>
        <end position="104"/>
    </location>
</feature>
<reference evidence="2" key="1">
    <citation type="submission" date="2020-01" db="EMBL/GenBank/DDBJ databases">
        <title>Identification and distribution of gene clusters putatively required for synthesis of sphingolipid metabolism inhibitors in phylogenetically diverse species of the filamentous fungus Fusarium.</title>
        <authorList>
            <person name="Kim H.-S."/>
            <person name="Busman M."/>
            <person name="Brown D.W."/>
            <person name="Divon H."/>
            <person name="Uhlig S."/>
            <person name="Proctor R.H."/>
        </authorList>
    </citation>
    <scope>NUCLEOTIDE SEQUENCE</scope>
    <source>
        <strain evidence="2">NRRL 53441</strain>
    </source>
</reference>
<evidence type="ECO:0000256" key="1">
    <source>
        <dbReference type="SAM" id="MobiDB-lite"/>
    </source>
</evidence>
<dbReference type="Proteomes" id="UP000605986">
    <property type="component" value="Unassembled WGS sequence"/>
</dbReference>
<feature type="compositionally biased region" description="Polar residues" evidence="1">
    <location>
        <begin position="1"/>
        <end position="13"/>
    </location>
</feature>
<protein>
    <submittedName>
        <fullName evidence="2">Uncharacterized protein</fullName>
    </submittedName>
</protein>
<feature type="compositionally biased region" description="Basic and acidic residues" evidence="1">
    <location>
        <begin position="76"/>
        <end position="104"/>
    </location>
</feature>
<name>A0A8H4NDY0_9HYPO</name>
<gene>
    <name evidence="2" type="ORF">F53441_13803</name>
</gene>
<evidence type="ECO:0000313" key="2">
    <source>
        <dbReference type="EMBL" id="KAF4432694.1"/>
    </source>
</evidence>
<evidence type="ECO:0000313" key="3">
    <source>
        <dbReference type="Proteomes" id="UP000605986"/>
    </source>
</evidence>
<organism evidence="2 3">
    <name type="scientific">Fusarium austroafricanum</name>
    <dbReference type="NCBI Taxonomy" id="2364996"/>
    <lineage>
        <taxon>Eukaryota</taxon>
        <taxon>Fungi</taxon>
        <taxon>Dikarya</taxon>
        <taxon>Ascomycota</taxon>
        <taxon>Pezizomycotina</taxon>
        <taxon>Sordariomycetes</taxon>
        <taxon>Hypocreomycetidae</taxon>
        <taxon>Hypocreales</taxon>
        <taxon>Nectriaceae</taxon>
        <taxon>Fusarium</taxon>
        <taxon>Fusarium concolor species complex</taxon>
    </lineage>
</organism>